<evidence type="ECO:0000256" key="1">
    <source>
        <dbReference type="ARBA" id="ARBA00009995"/>
    </source>
</evidence>
<dbReference type="FunFam" id="3.40.50.2000:FF:000055">
    <property type="entry name" value="Glycosyltransferase"/>
    <property type="match status" value="1"/>
</dbReference>
<accession>A0A3Q7JBE7</accession>
<name>A0A3Q7JBE7_SOLLC</name>
<evidence type="ECO:0000313" key="8">
    <source>
        <dbReference type="Proteomes" id="UP000004994"/>
    </source>
</evidence>
<evidence type="ECO:0000313" key="7">
    <source>
        <dbReference type="EnsemblPlants" id="Solyc12g057070.2.1"/>
    </source>
</evidence>
<dbReference type="Gramene" id="Solyc12g057070.2.1">
    <property type="protein sequence ID" value="Solyc12g057070.2.1"/>
    <property type="gene ID" value="Solyc12g057070.2"/>
</dbReference>
<protein>
    <recommendedName>
        <fullName evidence="6">7-deoxyloganetin glucosyltransferase</fullName>
        <ecNumber evidence="5">2.4.1.324</ecNumber>
    </recommendedName>
</protein>
<dbReference type="AlphaFoldDB" id="A0A3Q7JBE7"/>
<dbReference type="FunFam" id="3.40.50.2000:FF:000027">
    <property type="entry name" value="Glycosyltransferase"/>
    <property type="match status" value="2"/>
</dbReference>
<dbReference type="InterPro" id="IPR002213">
    <property type="entry name" value="UDP_glucos_trans"/>
</dbReference>
<evidence type="ECO:0000256" key="5">
    <source>
        <dbReference type="ARBA" id="ARBA00066940"/>
    </source>
</evidence>
<proteinExistence type="inferred from homology"/>
<dbReference type="FunCoup" id="A0A3Q7JBE7">
    <property type="interactions" value="344"/>
</dbReference>
<dbReference type="GO" id="GO:0080044">
    <property type="term" value="F:quercetin 7-O-glucosyltransferase activity"/>
    <property type="evidence" value="ECO:0000318"/>
    <property type="project" value="GO_Central"/>
</dbReference>
<dbReference type="FunFam" id="3.40.50.2000:FF:000065">
    <property type="entry name" value="Glycosyltransferase"/>
    <property type="match status" value="1"/>
</dbReference>
<keyword evidence="8" id="KW-1185">Reference proteome</keyword>
<dbReference type="CDD" id="cd03784">
    <property type="entry name" value="GT1_Gtf-like"/>
    <property type="match status" value="2"/>
</dbReference>
<dbReference type="EC" id="2.4.1.324" evidence="5"/>
<dbReference type="Pfam" id="PF00201">
    <property type="entry name" value="UDPGT"/>
    <property type="match status" value="2"/>
</dbReference>
<dbReference type="PANTHER" id="PTHR11926:SF1363">
    <property type="entry name" value="UDP-GLYCOSYLTRANSFERASES DOMAIN-CONTAINING PROTEIN"/>
    <property type="match status" value="1"/>
</dbReference>
<keyword evidence="2" id="KW-0328">Glycosyltransferase</keyword>
<keyword evidence="3" id="KW-0808">Transferase</keyword>
<comment type="catalytic activity">
    <reaction evidence="4">
        <text>7-deoxyloganetin + UDP-alpha-D-glucose = 7-deoxyloganin + UDP + H(+)</text>
        <dbReference type="Rhea" id="RHEA:39899"/>
        <dbReference type="ChEBI" id="CHEBI:15378"/>
        <dbReference type="ChEBI" id="CHEBI:18370"/>
        <dbReference type="ChEBI" id="CHEBI:58223"/>
        <dbReference type="ChEBI" id="CHEBI:58885"/>
        <dbReference type="ChEBI" id="CHEBI:76849"/>
        <dbReference type="EC" id="2.4.1.324"/>
    </reaction>
</comment>
<dbReference type="GO" id="GO:0005737">
    <property type="term" value="C:cytoplasm"/>
    <property type="evidence" value="ECO:0000318"/>
    <property type="project" value="GO_Central"/>
</dbReference>
<dbReference type="InterPro" id="IPR035595">
    <property type="entry name" value="UDP_glycos_trans_CS"/>
</dbReference>
<dbReference type="Proteomes" id="UP000004994">
    <property type="component" value="Chromosome 12"/>
</dbReference>
<dbReference type="EnsemblPlants" id="Solyc12g057070.2.1">
    <property type="protein sequence ID" value="Solyc12g057070.2.1"/>
    <property type="gene ID" value="Solyc12g057070.2"/>
</dbReference>
<dbReference type="STRING" id="4081.A0A3Q7JBE7"/>
<evidence type="ECO:0000256" key="4">
    <source>
        <dbReference type="ARBA" id="ARBA00051003"/>
    </source>
</evidence>
<dbReference type="OMA" id="IVINTWE"/>
<comment type="similarity">
    <text evidence="1">Belongs to the UDP-glycosyltransferase family.</text>
</comment>
<dbReference type="GO" id="GO:0080043">
    <property type="term" value="F:quercetin 3-O-glucosyltransferase activity"/>
    <property type="evidence" value="ECO:0000318"/>
    <property type="project" value="GO_Central"/>
</dbReference>
<dbReference type="Gene3D" id="3.40.50.2000">
    <property type="entry name" value="Glycogen Phosphorylase B"/>
    <property type="match status" value="4"/>
</dbReference>
<evidence type="ECO:0000256" key="6">
    <source>
        <dbReference type="ARBA" id="ARBA00067782"/>
    </source>
</evidence>
<evidence type="ECO:0000256" key="3">
    <source>
        <dbReference type="ARBA" id="ARBA00022679"/>
    </source>
</evidence>
<dbReference type="PaxDb" id="4081-Solyc12g057070.1.1"/>
<dbReference type="PROSITE" id="PS00375">
    <property type="entry name" value="UDPGT"/>
    <property type="match status" value="2"/>
</dbReference>
<dbReference type="InParanoid" id="A0A3Q7JBE7"/>
<reference evidence="7" key="1">
    <citation type="journal article" date="2012" name="Nature">
        <title>The tomato genome sequence provides insights into fleshy fruit evolution.</title>
        <authorList>
            <consortium name="Tomato Genome Consortium"/>
        </authorList>
    </citation>
    <scope>NUCLEOTIDE SEQUENCE [LARGE SCALE GENOMIC DNA]</scope>
    <source>
        <strain evidence="7">cv. Heinz 1706</strain>
    </source>
</reference>
<sequence length="911" mass="102096">MSSNNVEINKPHAVCVPYPAQGHINPMLKLAKILHHKGFHITFVNTEFIHRRLLKSRGPHSLECLSSFRFETIPDGLPTCDADATQDIPSVCKSTTETCLAPFRDLLAKLNGTSNTSNVPPVTCIVSDGIMSFTLAAAQELAVPEVQLWTTSACGFLGYMHYTTLIEKGYIPLKDVSYLTDGYLETTLDCIPGMKDVRLRDLPTFLRTTNSDDFMFKFVLQETVRARNASAIIMNTFETLESEVLESLRTLLPPVYPIGPLHLLVKHVDDENLKGLGSSLWKEESECIQWLDTKEPNSVVYVNYGTTTVMTPDQLIEFAWGLANSQQEFLWIIRPDIVSGSILPPEFVEETKNKGMLASWCSQKEVLNHPAIGGFLTHSGWNSTLESITSGVPMLCWPFFAEQQTNCWYSETKWSIGMEIDNNVKRDEVESLVRELMVGEKGKKMKKKAMEWKKLAEISAQKPTGSSYMNIEKVVNDVLLSRGPHSLDGLSSFRFETIPDGLPTCDADATQDIPSLCKSTTETCLAPFRDLLAKLNGTNNTSNVPPVTCIVSDGIMSFTLAAAQEIGVPEVLFWTTSACGFLGYMHYTTLIEKGYIPLKDVSYLTNGYLETTLDCIPGMKDVRLRDLPTFLRTTNPDDFMFKFVLQETERARNASAIILNTFDTLESEVLESLRTLLPPVYPIGPLHLLVKHVDDENLKGLGSSLWKEEPECIQWLDTKEPNSVVYVNYGSITVMTPDQLIEFAWGLANSKLEFLWIIRPDIVSGYESILPPEFVEETKNRGMLASWCSQEEVLNHPAIGGFLTHSGWNSTLESITSGVPMLCWPFFAEQQTNCWYSETKWDVGMEIDNNVKRDEVESLVRELMVGEKGKEMKKKAMEWKKLAEISAQKSTGSSYGNIDKVVNDVLLASKH</sequence>
<organism evidence="7">
    <name type="scientific">Solanum lycopersicum</name>
    <name type="common">Tomato</name>
    <name type="synonym">Lycopersicon esculentum</name>
    <dbReference type="NCBI Taxonomy" id="4081"/>
    <lineage>
        <taxon>Eukaryota</taxon>
        <taxon>Viridiplantae</taxon>
        <taxon>Streptophyta</taxon>
        <taxon>Embryophyta</taxon>
        <taxon>Tracheophyta</taxon>
        <taxon>Spermatophyta</taxon>
        <taxon>Magnoliopsida</taxon>
        <taxon>eudicotyledons</taxon>
        <taxon>Gunneridae</taxon>
        <taxon>Pentapetalae</taxon>
        <taxon>asterids</taxon>
        <taxon>lamiids</taxon>
        <taxon>Solanales</taxon>
        <taxon>Solanaceae</taxon>
        <taxon>Solanoideae</taxon>
        <taxon>Solaneae</taxon>
        <taxon>Solanum</taxon>
        <taxon>Solanum subgen. Lycopersicon</taxon>
    </lineage>
</organism>
<reference evidence="7" key="2">
    <citation type="submission" date="2019-01" db="UniProtKB">
        <authorList>
            <consortium name="EnsemblPlants"/>
        </authorList>
    </citation>
    <scope>IDENTIFICATION</scope>
    <source>
        <strain evidence="7">cv. Heinz 1706</strain>
    </source>
</reference>
<dbReference type="PANTHER" id="PTHR11926">
    <property type="entry name" value="GLUCOSYL/GLUCURONOSYL TRANSFERASES"/>
    <property type="match status" value="1"/>
</dbReference>
<evidence type="ECO:0000256" key="2">
    <source>
        <dbReference type="ARBA" id="ARBA00022676"/>
    </source>
</evidence>
<dbReference type="SUPFAM" id="SSF53756">
    <property type="entry name" value="UDP-Glycosyltransferase/glycogen phosphorylase"/>
    <property type="match status" value="2"/>
</dbReference>